<comment type="similarity">
    <text evidence="6">Belongs to the RnpA family.</text>
</comment>
<evidence type="ECO:0000313" key="9">
    <source>
        <dbReference type="Proteomes" id="UP000703590"/>
    </source>
</evidence>
<dbReference type="PANTHER" id="PTHR33992">
    <property type="entry name" value="RIBONUCLEASE P PROTEIN COMPONENT"/>
    <property type="match status" value="1"/>
</dbReference>
<dbReference type="GO" id="GO:0004526">
    <property type="term" value="F:ribonuclease P activity"/>
    <property type="evidence" value="ECO:0007669"/>
    <property type="project" value="UniProtKB-EC"/>
</dbReference>
<name>A0ABS2WRL7_9BACT</name>
<keyword evidence="1 6" id="KW-0819">tRNA processing</keyword>
<dbReference type="Proteomes" id="UP000703590">
    <property type="component" value="Unassembled WGS sequence"/>
</dbReference>
<evidence type="ECO:0000256" key="5">
    <source>
        <dbReference type="ARBA" id="ARBA00022884"/>
    </source>
</evidence>
<protein>
    <recommendedName>
        <fullName evidence="6 7">Ribonuclease P protein component</fullName>
        <shortName evidence="6">RNase P protein</shortName>
        <shortName evidence="6">RNaseP protein</shortName>
        <ecNumber evidence="6 7">3.1.26.5</ecNumber>
    </recommendedName>
    <alternativeName>
        <fullName evidence="6">Protein C5</fullName>
    </alternativeName>
</protein>
<evidence type="ECO:0000256" key="1">
    <source>
        <dbReference type="ARBA" id="ARBA00022694"/>
    </source>
</evidence>
<dbReference type="InterPro" id="IPR014721">
    <property type="entry name" value="Ribsml_uS5_D2-typ_fold_subgr"/>
</dbReference>
<dbReference type="Pfam" id="PF00825">
    <property type="entry name" value="Ribonuclease_P"/>
    <property type="match status" value="1"/>
</dbReference>
<dbReference type="PANTHER" id="PTHR33992:SF1">
    <property type="entry name" value="RIBONUCLEASE P PROTEIN COMPONENT"/>
    <property type="match status" value="1"/>
</dbReference>
<dbReference type="EMBL" id="JAFHKK010000010">
    <property type="protein sequence ID" value="MBN2964316.1"/>
    <property type="molecule type" value="Genomic_DNA"/>
</dbReference>
<sequence length="112" mass="12868">MGRLRTYDSLRHSREFALGYNQGKKWHCDCAVIFYKASSKKNVGFTASKKVGNAVQRNFCKRRLRAVFLELQDSVVDGSYIFVAKAQIHTLTHAECVRSMRWALRKLGCLHS</sequence>
<evidence type="ECO:0000256" key="4">
    <source>
        <dbReference type="ARBA" id="ARBA00022801"/>
    </source>
</evidence>
<comment type="catalytic activity">
    <reaction evidence="6">
        <text>Endonucleolytic cleavage of RNA, removing 5'-extranucleotides from tRNA precursor.</text>
        <dbReference type="EC" id="3.1.26.5"/>
    </reaction>
</comment>
<evidence type="ECO:0000256" key="3">
    <source>
        <dbReference type="ARBA" id="ARBA00022759"/>
    </source>
</evidence>
<dbReference type="NCBIfam" id="TIGR00188">
    <property type="entry name" value="rnpA"/>
    <property type="match status" value="1"/>
</dbReference>
<evidence type="ECO:0000256" key="7">
    <source>
        <dbReference type="NCBIfam" id="TIGR00188"/>
    </source>
</evidence>
<dbReference type="HAMAP" id="MF_00227">
    <property type="entry name" value="RNase_P"/>
    <property type="match status" value="1"/>
</dbReference>
<gene>
    <name evidence="6 8" type="primary">rnpA</name>
    <name evidence="8" type="ORF">JWV37_05960</name>
</gene>
<evidence type="ECO:0000256" key="6">
    <source>
        <dbReference type="HAMAP-Rule" id="MF_00227"/>
    </source>
</evidence>
<accession>A0ABS2WRL7</accession>
<dbReference type="Gene3D" id="3.30.230.10">
    <property type="match status" value="1"/>
</dbReference>
<keyword evidence="9" id="KW-1185">Reference proteome</keyword>
<comment type="subunit">
    <text evidence="6">Consists of a catalytic RNA component (M1 or rnpB) and a protein subunit.</text>
</comment>
<dbReference type="SUPFAM" id="SSF54211">
    <property type="entry name" value="Ribosomal protein S5 domain 2-like"/>
    <property type="match status" value="1"/>
</dbReference>
<proteinExistence type="inferred from homology"/>
<comment type="caution">
    <text evidence="8">The sequence shown here is derived from an EMBL/GenBank/DDBJ whole genome shotgun (WGS) entry which is preliminary data.</text>
</comment>
<evidence type="ECO:0000313" key="8">
    <source>
        <dbReference type="EMBL" id="MBN2964316.1"/>
    </source>
</evidence>
<reference evidence="8" key="2">
    <citation type="submission" date="2021-02" db="EMBL/GenBank/DDBJ databases">
        <authorList>
            <person name="Merkel A.Y."/>
        </authorList>
    </citation>
    <scope>NUCLEOTIDE SEQUENCE</scope>
    <source>
        <strain evidence="8">T05b</strain>
    </source>
</reference>
<organism evidence="8 9">
    <name type="scientific">Sulfurospirillum tamanense</name>
    <dbReference type="NCBI Taxonomy" id="2813362"/>
    <lineage>
        <taxon>Bacteria</taxon>
        <taxon>Pseudomonadati</taxon>
        <taxon>Campylobacterota</taxon>
        <taxon>Epsilonproteobacteria</taxon>
        <taxon>Campylobacterales</taxon>
        <taxon>Sulfurospirillaceae</taxon>
        <taxon>Sulfurospirillum</taxon>
    </lineage>
</organism>
<keyword evidence="5 6" id="KW-0694">RNA-binding</keyword>
<keyword evidence="4 6" id="KW-0378">Hydrolase</keyword>
<keyword evidence="3 6" id="KW-0255">Endonuclease</keyword>
<dbReference type="InterPro" id="IPR020568">
    <property type="entry name" value="Ribosomal_Su5_D2-typ_SF"/>
</dbReference>
<reference evidence="8" key="1">
    <citation type="submission" date="2021-02" db="EMBL/GenBank/DDBJ databases">
        <title>Sulfurospirillum tamanensis sp. nov.</title>
        <authorList>
            <person name="Frolova A."/>
            <person name="Merkel A."/>
            <person name="Slobodkin A."/>
        </authorList>
    </citation>
    <scope>NUCLEOTIDE SEQUENCE</scope>
    <source>
        <strain evidence="8">T05b</strain>
    </source>
</reference>
<comment type="function">
    <text evidence="6">RNaseP catalyzes the removal of the 5'-leader sequence from pre-tRNA to produce the mature 5'-terminus. It can also cleave other RNA substrates such as 4.5S RNA. The protein component plays an auxiliary but essential role in vivo by binding to the 5'-leader sequence and broadening the substrate specificity of the ribozyme.</text>
</comment>
<dbReference type="InterPro" id="IPR000100">
    <property type="entry name" value="RNase_P"/>
</dbReference>
<evidence type="ECO:0000256" key="2">
    <source>
        <dbReference type="ARBA" id="ARBA00022722"/>
    </source>
</evidence>
<keyword evidence="2 6" id="KW-0540">Nuclease</keyword>
<dbReference type="RefSeq" id="WP_205458906.1">
    <property type="nucleotide sequence ID" value="NZ_JAFHKK010000010.1"/>
</dbReference>
<dbReference type="EC" id="3.1.26.5" evidence="6 7"/>